<keyword evidence="1" id="KW-0472">Membrane</keyword>
<gene>
    <name evidence="2" type="ORF">UY72_C0036G0009</name>
</gene>
<reference evidence="2 3" key="1">
    <citation type="journal article" date="2015" name="Nature">
        <title>rRNA introns, odd ribosomes, and small enigmatic genomes across a large radiation of phyla.</title>
        <authorList>
            <person name="Brown C.T."/>
            <person name="Hug L.A."/>
            <person name="Thomas B.C."/>
            <person name="Sharon I."/>
            <person name="Castelle C.J."/>
            <person name="Singh A."/>
            <person name="Wilkins M.J."/>
            <person name="Williams K.H."/>
            <person name="Banfield J.F."/>
        </authorList>
    </citation>
    <scope>NUCLEOTIDE SEQUENCE [LARGE SCALE GENOMIC DNA]</scope>
</reference>
<dbReference type="AlphaFoldDB" id="A0A0G1ZNF0"/>
<accession>A0A0G1ZNF0</accession>
<keyword evidence="1" id="KW-1133">Transmembrane helix</keyword>
<proteinExistence type="predicted"/>
<evidence type="ECO:0000313" key="2">
    <source>
        <dbReference type="EMBL" id="KKW29667.1"/>
    </source>
</evidence>
<sequence length="266" mass="29031">MCIMKKRDSNKGAAQFAPLTAVALVIVTAVVVMMIMPRLRPIGAMPADERGSVKMYAMDVVAADEGNYYTNGYDYFIYDDGVRLATVRGAYDEAISIARVTQDHVALVVDQSQIPLHQGNVLLVDRDNGAVQATGDHGLYWGVHNDEHLVFTNDATGTTSLDLLSFDSEGEESLELGKNYYVNQVEMSPDGSFIVVAVATQYGAYMSYGKLLSVHLENRTVTELSQLSTQTSEGPDLPFDDVIKSFTGNTLVNFALDSTTGTYELK</sequence>
<name>A0A0G1ZNF0_9BACT</name>
<comment type="caution">
    <text evidence="2">The sequence shown here is derived from an EMBL/GenBank/DDBJ whole genome shotgun (WGS) entry which is preliminary data.</text>
</comment>
<evidence type="ECO:0000313" key="3">
    <source>
        <dbReference type="Proteomes" id="UP000034846"/>
    </source>
</evidence>
<organism evidence="2 3">
    <name type="scientific">Candidatus Uhrbacteria bacterium GW2011_GWD2_52_7</name>
    <dbReference type="NCBI Taxonomy" id="1618989"/>
    <lineage>
        <taxon>Bacteria</taxon>
        <taxon>Candidatus Uhriibacteriota</taxon>
    </lineage>
</organism>
<dbReference type="Proteomes" id="UP000034846">
    <property type="component" value="Unassembled WGS sequence"/>
</dbReference>
<evidence type="ECO:0000256" key="1">
    <source>
        <dbReference type="SAM" id="Phobius"/>
    </source>
</evidence>
<protein>
    <submittedName>
        <fullName evidence="2">Uncharacterized protein</fullName>
    </submittedName>
</protein>
<feature type="transmembrane region" description="Helical" evidence="1">
    <location>
        <begin position="12"/>
        <end position="36"/>
    </location>
</feature>
<dbReference type="SUPFAM" id="SSF82171">
    <property type="entry name" value="DPP6 N-terminal domain-like"/>
    <property type="match status" value="1"/>
</dbReference>
<keyword evidence="1" id="KW-0812">Transmembrane</keyword>
<dbReference type="EMBL" id="LCRD01000036">
    <property type="protein sequence ID" value="KKW29667.1"/>
    <property type="molecule type" value="Genomic_DNA"/>
</dbReference>